<evidence type="ECO:0000313" key="3">
    <source>
        <dbReference type="EMBL" id="KYO51058.1"/>
    </source>
</evidence>
<keyword evidence="2" id="KW-0560">Oxidoreductase</keyword>
<gene>
    <name evidence="3" type="primary">fabG</name>
    <name evidence="3" type="ORF">AUP44_10450</name>
</gene>
<dbReference type="InterPro" id="IPR002347">
    <property type="entry name" value="SDR_fam"/>
</dbReference>
<evidence type="ECO:0000256" key="2">
    <source>
        <dbReference type="ARBA" id="ARBA00023002"/>
    </source>
</evidence>
<dbReference type="EMBL" id="LPZR01000183">
    <property type="protein sequence ID" value="KYO51058.1"/>
    <property type="molecule type" value="Genomic_DNA"/>
</dbReference>
<dbReference type="Gene3D" id="3.40.50.720">
    <property type="entry name" value="NAD(P)-binding Rossmann-like Domain"/>
    <property type="match status" value="1"/>
</dbReference>
<comment type="similarity">
    <text evidence="1">Belongs to the short-chain dehydrogenases/reductases (SDR) family.</text>
</comment>
<dbReference type="NCBIfam" id="NF005559">
    <property type="entry name" value="PRK07231.1"/>
    <property type="match status" value="1"/>
</dbReference>
<evidence type="ECO:0000313" key="4">
    <source>
        <dbReference type="Proteomes" id="UP000075787"/>
    </source>
</evidence>
<dbReference type="GO" id="GO:0016491">
    <property type="term" value="F:oxidoreductase activity"/>
    <property type="evidence" value="ECO:0007669"/>
    <property type="project" value="UniProtKB-KW"/>
</dbReference>
<name>A0A162KE70_9PROT</name>
<dbReference type="SUPFAM" id="SSF51735">
    <property type="entry name" value="NAD(P)-binding Rossmann-fold domains"/>
    <property type="match status" value="1"/>
</dbReference>
<dbReference type="InterPro" id="IPR020904">
    <property type="entry name" value="Sc_DH/Rdtase_CS"/>
</dbReference>
<sequence length="252" mass="25925">MSLTGKVAIVTGGGSGFGEGIARLFAEKGAKVVVADINDAGGERVTAEIKATGAEAVYVHADVATDAGTAGMIKAATDAFGRLDVLVNNAGYTHNRGPMTDVDEATFDKVFDVNVKSLFWAAKHAVPVFRAQKGGVMINIASTAAVRPRPGLVWYNGSKGAAVVITKTMAVELAPDNIRVCAVNPVMGPTGLTSAFLGQPDTPEARAKIIETIPLGRLSSARDVAEATAFLASDAASFLTGVCMEVDGGRCI</sequence>
<dbReference type="PRINTS" id="PR00081">
    <property type="entry name" value="GDHRDH"/>
</dbReference>
<evidence type="ECO:0000256" key="1">
    <source>
        <dbReference type="ARBA" id="ARBA00006484"/>
    </source>
</evidence>
<proteinExistence type="inferred from homology"/>
<dbReference type="OrthoDB" id="9797020at2"/>
<accession>A0A162KE70</accession>
<comment type="caution">
    <text evidence="3">The sequence shown here is derived from an EMBL/GenBank/DDBJ whole genome shotgun (WGS) entry which is preliminary data.</text>
</comment>
<dbReference type="RefSeq" id="WP_014748438.1">
    <property type="nucleotide sequence ID" value="NZ_CP121013.1"/>
</dbReference>
<dbReference type="InterPro" id="IPR036291">
    <property type="entry name" value="NAD(P)-bd_dom_sf"/>
</dbReference>
<dbReference type="GeneID" id="97240799"/>
<dbReference type="FunFam" id="3.40.50.720:FF:000084">
    <property type="entry name" value="Short-chain dehydrogenase reductase"/>
    <property type="match status" value="1"/>
</dbReference>
<protein>
    <submittedName>
        <fullName evidence="3">3-ketoacyl-ACP reductase</fullName>
    </submittedName>
</protein>
<reference evidence="3 4" key="1">
    <citation type="submission" date="2015-12" db="EMBL/GenBank/DDBJ databases">
        <title>Genome sequence of Tistrella mobilis MCCC 1A02139.</title>
        <authorList>
            <person name="Lu L."/>
            <person name="Lai Q."/>
            <person name="Shao Z."/>
            <person name="Qian P."/>
        </authorList>
    </citation>
    <scope>NUCLEOTIDE SEQUENCE [LARGE SCALE GENOMIC DNA]</scope>
    <source>
        <strain evidence="3 4">MCCC 1A02139</strain>
    </source>
</reference>
<dbReference type="PROSITE" id="PS00061">
    <property type="entry name" value="ADH_SHORT"/>
    <property type="match status" value="1"/>
</dbReference>
<dbReference type="Proteomes" id="UP000075787">
    <property type="component" value="Unassembled WGS sequence"/>
</dbReference>
<dbReference type="PANTHER" id="PTHR43639:SF1">
    <property type="entry name" value="SHORT-CHAIN DEHYDROGENASE_REDUCTASE FAMILY PROTEIN"/>
    <property type="match status" value="1"/>
</dbReference>
<dbReference type="PRINTS" id="PR00080">
    <property type="entry name" value="SDRFAMILY"/>
</dbReference>
<dbReference type="PANTHER" id="PTHR43639">
    <property type="entry name" value="OXIDOREDUCTASE, SHORT-CHAIN DEHYDROGENASE/REDUCTASE FAMILY (AFU_ORTHOLOGUE AFUA_5G02870)"/>
    <property type="match status" value="1"/>
</dbReference>
<organism evidence="3 4">
    <name type="scientific">Tistrella mobilis</name>
    <dbReference type="NCBI Taxonomy" id="171437"/>
    <lineage>
        <taxon>Bacteria</taxon>
        <taxon>Pseudomonadati</taxon>
        <taxon>Pseudomonadota</taxon>
        <taxon>Alphaproteobacteria</taxon>
        <taxon>Geminicoccales</taxon>
        <taxon>Geminicoccaceae</taxon>
        <taxon>Tistrella</taxon>
    </lineage>
</organism>
<dbReference type="OMA" id="YKCSVQN"/>
<dbReference type="AlphaFoldDB" id="A0A162KE70"/>
<dbReference type="Pfam" id="PF13561">
    <property type="entry name" value="adh_short_C2"/>
    <property type="match status" value="1"/>
</dbReference>